<dbReference type="Proteomes" id="UP000011115">
    <property type="component" value="Unassembled WGS sequence"/>
</dbReference>
<proteinExistence type="predicted"/>
<dbReference type="PaxDb" id="4113-PGSC0003DMT400083260"/>
<accession>M1D6T1</accession>
<evidence type="ECO:0000313" key="1">
    <source>
        <dbReference type="EnsemblPlants" id="PGSC0003DMT400083260"/>
    </source>
</evidence>
<evidence type="ECO:0000313" key="2">
    <source>
        <dbReference type="Proteomes" id="UP000011115"/>
    </source>
</evidence>
<dbReference type="Gramene" id="PGSC0003DMT400083260">
    <property type="protein sequence ID" value="PGSC0003DMT400083260"/>
    <property type="gene ID" value="PGSC0003DMG400033146"/>
</dbReference>
<reference evidence="1" key="2">
    <citation type="submission" date="2015-06" db="UniProtKB">
        <authorList>
            <consortium name="EnsemblPlants"/>
        </authorList>
    </citation>
    <scope>IDENTIFICATION</scope>
    <source>
        <strain evidence="1">DM1-3 516 R44</strain>
    </source>
</reference>
<reference evidence="2" key="1">
    <citation type="journal article" date="2011" name="Nature">
        <title>Genome sequence and analysis of the tuber crop potato.</title>
        <authorList>
            <consortium name="The Potato Genome Sequencing Consortium"/>
        </authorList>
    </citation>
    <scope>NUCLEOTIDE SEQUENCE [LARGE SCALE GENOMIC DNA]</scope>
    <source>
        <strain evidence="2">cv. DM1-3 516 R44</strain>
    </source>
</reference>
<dbReference type="AlphaFoldDB" id="M1D6T1"/>
<keyword evidence="2" id="KW-1185">Reference proteome</keyword>
<sequence length="68" mass="7878">MLCLEQCSPVLLKAKAEKRKVLIKLGFDERRKGRKTQQRLGSIPRGVRVCQGVQECEFPKLFFKQNSE</sequence>
<protein>
    <submittedName>
        <fullName evidence="1">Uncharacterized protein</fullName>
    </submittedName>
</protein>
<dbReference type="HOGENOM" id="CLU_2798963_0_0_1"/>
<dbReference type="InParanoid" id="M1D6T1"/>
<name>M1D6T1_SOLTU</name>
<dbReference type="EnsemblPlants" id="PGSC0003DMT400083260">
    <property type="protein sequence ID" value="PGSC0003DMT400083260"/>
    <property type="gene ID" value="PGSC0003DMG400033146"/>
</dbReference>
<organism evidence="1 2">
    <name type="scientific">Solanum tuberosum</name>
    <name type="common">Potato</name>
    <dbReference type="NCBI Taxonomy" id="4113"/>
    <lineage>
        <taxon>Eukaryota</taxon>
        <taxon>Viridiplantae</taxon>
        <taxon>Streptophyta</taxon>
        <taxon>Embryophyta</taxon>
        <taxon>Tracheophyta</taxon>
        <taxon>Spermatophyta</taxon>
        <taxon>Magnoliopsida</taxon>
        <taxon>eudicotyledons</taxon>
        <taxon>Gunneridae</taxon>
        <taxon>Pentapetalae</taxon>
        <taxon>asterids</taxon>
        <taxon>lamiids</taxon>
        <taxon>Solanales</taxon>
        <taxon>Solanaceae</taxon>
        <taxon>Solanoideae</taxon>
        <taxon>Solaneae</taxon>
        <taxon>Solanum</taxon>
    </lineage>
</organism>